<dbReference type="EMBL" id="FUYM01000008">
    <property type="protein sequence ID" value="SKB91525.1"/>
    <property type="molecule type" value="Genomic_DNA"/>
</dbReference>
<dbReference type="GO" id="GO:0017004">
    <property type="term" value="P:cytochrome complex assembly"/>
    <property type="evidence" value="ECO:0007669"/>
    <property type="project" value="UniProtKB-KW"/>
</dbReference>
<evidence type="ECO:0000256" key="4">
    <source>
        <dbReference type="PROSITE-ProRule" id="PRU00339"/>
    </source>
</evidence>
<keyword evidence="1" id="KW-0677">Repeat</keyword>
<dbReference type="InterPro" id="IPR011990">
    <property type="entry name" value="TPR-like_helical_dom_sf"/>
</dbReference>
<evidence type="ECO:0000313" key="8">
    <source>
        <dbReference type="Proteomes" id="UP000189818"/>
    </source>
</evidence>
<evidence type="ECO:0000313" key="7">
    <source>
        <dbReference type="EMBL" id="SKB91525.1"/>
    </source>
</evidence>
<evidence type="ECO:0000256" key="2">
    <source>
        <dbReference type="ARBA" id="ARBA00022748"/>
    </source>
</evidence>
<name>A0A1T5F5R1_9SPHN</name>
<dbReference type="SMART" id="SM00028">
    <property type="entry name" value="TPR"/>
    <property type="match status" value="2"/>
</dbReference>
<keyword evidence="2" id="KW-0201">Cytochrome c-type biogenesis</keyword>
<feature type="region of interest" description="Disordered" evidence="5">
    <location>
        <begin position="204"/>
        <end position="236"/>
    </location>
</feature>
<dbReference type="RefSeq" id="WP_079649533.1">
    <property type="nucleotide sequence ID" value="NZ_FUYM01000008.1"/>
</dbReference>
<accession>A0A1T5F5R1</accession>
<dbReference type="PANTHER" id="PTHR47870:SF1">
    <property type="entry name" value="CYTOCHROME C-TYPE BIOGENESIS PROTEIN CCMH"/>
    <property type="match status" value="1"/>
</dbReference>
<dbReference type="PROSITE" id="PS50005">
    <property type="entry name" value="TPR"/>
    <property type="match status" value="1"/>
</dbReference>
<reference evidence="8" key="1">
    <citation type="submission" date="2017-02" db="EMBL/GenBank/DDBJ databases">
        <authorList>
            <person name="Varghese N."/>
            <person name="Submissions S."/>
        </authorList>
    </citation>
    <scope>NUCLEOTIDE SEQUENCE [LARGE SCALE GENOMIC DNA]</scope>
    <source>
        <strain evidence="8">UM2</strain>
    </source>
</reference>
<evidence type="ECO:0000256" key="1">
    <source>
        <dbReference type="ARBA" id="ARBA00022737"/>
    </source>
</evidence>
<keyword evidence="8" id="KW-1185">Reference proteome</keyword>
<feature type="repeat" description="TPR" evidence="4">
    <location>
        <begin position="77"/>
        <end position="110"/>
    </location>
</feature>
<dbReference type="InterPro" id="IPR051263">
    <property type="entry name" value="C-type_cytochrome_biogenesis"/>
</dbReference>
<organism evidence="7 8">
    <name type="scientific">Rhizorhabdus histidinilytica</name>
    <dbReference type="NCBI Taxonomy" id="439228"/>
    <lineage>
        <taxon>Bacteria</taxon>
        <taxon>Pseudomonadati</taxon>
        <taxon>Pseudomonadota</taxon>
        <taxon>Alphaproteobacteria</taxon>
        <taxon>Sphingomonadales</taxon>
        <taxon>Sphingomonadaceae</taxon>
        <taxon>Rhizorhabdus</taxon>
    </lineage>
</organism>
<dbReference type="InterPro" id="IPR019734">
    <property type="entry name" value="TPR_rpt"/>
</dbReference>
<keyword evidence="3 4" id="KW-0802">TPR repeat</keyword>
<sequence>MTKDTTANKGLSLPFARIALILAALIALAAVVLAVTRSRSGIEETAASGGEGAGPVGDVGSMVAGLEKRLQDNPDDFKGWATLGWSYYNLGRYADATQAYAKATKLDPSNAEMWSALGEVQLLSGPGGVTPAAEASFRKALSIDPTDHRARYFLAVKKDQDGDHKGAIDDWIAILKDSPAGAPWEGPVRDLIAKVSAEHKIDVAGRVPPPSAPQQAASAAPTTGGDSVATAGIPGPSAADLKAATAMTPSQQDELARSMVARLAARLEQNPRDADRWIMLMRSRMMLNDPTGAREALARAKAVFKDDAGQIARFDEAAKTLGVER</sequence>
<dbReference type="Gene3D" id="1.25.40.10">
    <property type="entry name" value="Tetratricopeptide repeat domain"/>
    <property type="match status" value="2"/>
</dbReference>
<dbReference type="Proteomes" id="UP000189818">
    <property type="component" value="Unassembled WGS sequence"/>
</dbReference>
<dbReference type="SUPFAM" id="SSF48452">
    <property type="entry name" value="TPR-like"/>
    <property type="match status" value="1"/>
</dbReference>
<dbReference type="InterPro" id="IPR056413">
    <property type="entry name" value="TPR_CcmH_CycH"/>
</dbReference>
<evidence type="ECO:0000259" key="6">
    <source>
        <dbReference type="Pfam" id="PF23914"/>
    </source>
</evidence>
<dbReference type="AlphaFoldDB" id="A0A1T5F5R1"/>
<dbReference type="PROSITE" id="PS50293">
    <property type="entry name" value="TPR_REGION"/>
    <property type="match status" value="1"/>
</dbReference>
<gene>
    <name evidence="7" type="ORF">SAMN06295920_108177</name>
</gene>
<protein>
    <submittedName>
        <fullName evidence="7">Cytochrome c-type biogenesis protein CcmH</fullName>
    </submittedName>
</protein>
<evidence type="ECO:0000256" key="5">
    <source>
        <dbReference type="SAM" id="MobiDB-lite"/>
    </source>
</evidence>
<proteinExistence type="predicted"/>
<dbReference type="PANTHER" id="PTHR47870">
    <property type="entry name" value="CYTOCHROME C-TYPE BIOGENESIS PROTEIN CCMH"/>
    <property type="match status" value="1"/>
</dbReference>
<evidence type="ECO:0000256" key="3">
    <source>
        <dbReference type="ARBA" id="ARBA00022803"/>
    </source>
</evidence>
<dbReference type="OrthoDB" id="9815847at2"/>
<dbReference type="Pfam" id="PF23914">
    <property type="entry name" value="TPR_CcmH_CycH"/>
    <property type="match status" value="1"/>
</dbReference>
<dbReference type="STRING" id="439228.SAMN06295920_108177"/>
<feature type="domain" description="Cytochrome c-type biogenesis protein H TPR" evidence="6">
    <location>
        <begin position="59"/>
        <end position="180"/>
    </location>
</feature>